<sequence length="196" mass="22645">MYAQWLYHFEDFQRGHAPAQWGAFKIPQTLLETPLVTQSSALVALPNELLLQITAHVYSVDQLCLALTCKRMLAFSTTTAITIPSAPRHRAYSPNCTGMLALLRVVQPRGPRGHPKTSWAPCCVCYRYRPRRRGYWTLVEKLYEEELFYEILAGYEYVVDSWSHKRSSSYQCPECCWSRECVRGSSLVFHTKRTVM</sequence>
<gene>
    <name evidence="1" type="ORF">VN97_g7105</name>
</gene>
<reference evidence="1" key="2">
    <citation type="journal article" date="2016" name="Fungal Biol.">
        <title>Ochratoxin A production by Penicillium thymicola.</title>
        <authorList>
            <person name="Nguyen H.D.T."/>
            <person name="McMullin D.R."/>
            <person name="Ponomareva E."/>
            <person name="Riley R."/>
            <person name="Pomraning K.R."/>
            <person name="Baker S.E."/>
            <person name="Seifert K.A."/>
        </authorList>
    </citation>
    <scope>NUCLEOTIDE SEQUENCE</scope>
    <source>
        <strain evidence="1">DAOM 180753</strain>
    </source>
</reference>
<reference evidence="1" key="1">
    <citation type="submission" date="2015-06" db="EMBL/GenBank/DDBJ databases">
        <authorList>
            <person name="Nguyen H."/>
        </authorList>
    </citation>
    <scope>NUCLEOTIDE SEQUENCE</scope>
    <source>
        <strain evidence="1">DAOM 180753</strain>
    </source>
</reference>
<accession>A0AAI9X7C9</accession>
<organism evidence="1 2">
    <name type="scientific">Penicillium thymicola</name>
    <dbReference type="NCBI Taxonomy" id="293382"/>
    <lineage>
        <taxon>Eukaryota</taxon>
        <taxon>Fungi</taxon>
        <taxon>Dikarya</taxon>
        <taxon>Ascomycota</taxon>
        <taxon>Pezizomycotina</taxon>
        <taxon>Eurotiomycetes</taxon>
        <taxon>Eurotiomycetidae</taxon>
        <taxon>Eurotiales</taxon>
        <taxon>Aspergillaceae</taxon>
        <taxon>Penicillium</taxon>
    </lineage>
</organism>
<comment type="caution">
    <text evidence="1">The sequence shown here is derived from an EMBL/GenBank/DDBJ whole genome shotgun (WGS) entry which is preliminary data.</text>
</comment>
<protein>
    <recommendedName>
        <fullName evidence="3">F-box domain-containing protein</fullName>
    </recommendedName>
</protein>
<dbReference type="Proteomes" id="UP001227192">
    <property type="component" value="Unassembled WGS sequence"/>
</dbReference>
<dbReference type="EMBL" id="LACB01000220">
    <property type="protein sequence ID" value="KAJ9486239.1"/>
    <property type="molecule type" value="Genomic_DNA"/>
</dbReference>
<evidence type="ECO:0008006" key="3">
    <source>
        <dbReference type="Google" id="ProtNLM"/>
    </source>
</evidence>
<evidence type="ECO:0000313" key="1">
    <source>
        <dbReference type="EMBL" id="KAJ9486239.1"/>
    </source>
</evidence>
<dbReference type="AlphaFoldDB" id="A0AAI9X7C9"/>
<proteinExistence type="predicted"/>
<keyword evidence="2" id="KW-1185">Reference proteome</keyword>
<evidence type="ECO:0000313" key="2">
    <source>
        <dbReference type="Proteomes" id="UP001227192"/>
    </source>
</evidence>
<name>A0AAI9X7C9_PENTH</name>
<dbReference type="CDD" id="cd09917">
    <property type="entry name" value="F-box_SF"/>
    <property type="match status" value="1"/>
</dbReference>